<keyword evidence="9" id="KW-1185">Reference proteome</keyword>
<dbReference type="PANTHER" id="PTHR11101:SF80">
    <property type="entry name" value="PHOSPHATE TRANSPORTER"/>
    <property type="match status" value="1"/>
</dbReference>
<dbReference type="PANTHER" id="PTHR11101">
    <property type="entry name" value="PHOSPHATE TRANSPORTER"/>
    <property type="match status" value="1"/>
</dbReference>
<sequence>MSFTTVLVLLLVVALAAANGGNDVPKGVATLAGAGVTRYRTAILWGTVTTFAGCVCSLMLADKMTKLFSKGIVTAEPTEAFAVAVLAGTVSWVALATVLRLPVSTTHALIGALLGAGVLFASSSIAWNAIPMKLVIPLLVSVGVAYGISLLLALASQRGAGPPRTEAAPGSSAGEAHPAPGSTPAAPGSAAVLTPEASAVSSRPATAEVPGRRLAALHWTTSGATGFARGLNDTPKIVAIGAFALVPAGMTTWQVVLLVAGAMAVGSLTGGMRVAERLGEGVVRMNHKEGFLANLTTATLVGVGAGYGLPMSTTHTSTGAIAGSAGADVRRLSGKTLRDFLIAWIVTPPFAAAVAAAVFLIAR</sequence>
<dbReference type="Proteomes" id="UP001595997">
    <property type="component" value="Unassembled WGS sequence"/>
</dbReference>
<keyword evidence="5 6" id="KW-0472">Membrane</keyword>
<dbReference type="RefSeq" id="WP_386448813.1">
    <property type="nucleotide sequence ID" value="NZ_JBHSFH010000007.1"/>
</dbReference>
<feature type="compositionally biased region" description="Low complexity" evidence="7">
    <location>
        <begin position="176"/>
        <end position="190"/>
    </location>
</feature>
<feature type="transmembrane region" description="Helical" evidence="6">
    <location>
        <begin position="42"/>
        <end position="61"/>
    </location>
</feature>
<dbReference type="Pfam" id="PF01384">
    <property type="entry name" value="PHO4"/>
    <property type="match status" value="1"/>
</dbReference>
<feature type="transmembrane region" description="Helical" evidence="6">
    <location>
        <begin position="291"/>
        <end position="309"/>
    </location>
</feature>
<evidence type="ECO:0000256" key="3">
    <source>
        <dbReference type="ARBA" id="ARBA00022692"/>
    </source>
</evidence>
<comment type="subcellular location">
    <subcellularLocation>
        <location evidence="1 6">Membrane</location>
        <topology evidence="1 6">Multi-pass membrane protein</topology>
    </subcellularLocation>
</comment>
<protein>
    <recommendedName>
        <fullName evidence="6">Phosphate transporter</fullName>
    </recommendedName>
</protein>
<feature type="transmembrane region" description="Helical" evidence="6">
    <location>
        <begin position="341"/>
        <end position="362"/>
    </location>
</feature>
<gene>
    <name evidence="8" type="ORF">ACFPA8_16120</name>
</gene>
<reference evidence="9" key="1">
    <citation type="journal article" date="2019" name="Int. J. Syst. Evol. Microbiol.">
        <title>The Global Catalogue of Microorganisms (GCM) 10K type strain sequencing project: providing services to taxonomists for standard genome sequencing and annotation.</title>
        <authorList>
            <consortium name="The Broad Institute Genomics Platform"/>
            <consortium name="The Broad Institute Genome Sequencing Center for Infectious Disease"/>
            <person name="Wu L."/>
            <person name="Ma J."/>
        </authorList>
    </citation>
    <scope>NUCLEOTIDE SEQUENCE [LARGE SCALE GENOMIC DNA]</scope>
    <source>
        <strain evidence="9">CGMCC 4.7357</strain>
    </source>
</reference>
<evidence type="ECO:0000256" key="2">
    <source>
        <dbReference type="ARBA" id="ARBA00022448"/>
    </source>
</evidence>
<organism evidence="8 9">
    <name type="scientific">Streptomyces ovatisporus</name>
    <dbReference type="NCBI Taxonomy" id="1128682"/>
    <lineage>
        <taxon>Bacteria</taxon>
        <taxon>Bacillati</taxon>
        <taxon>Actinomycetota</taxon>
        <taxon>Actinomycetes</taxon>
        <taxon>Kitasatosporales</taxon>
        <taxon>Streptomycetaceae</taxon>
        <taxon>Streptomyces</taxon>
    </lineage>
</organism>
<evidence type="ECO:0000313" key="9">
    <source>
        <dbReference type="Proteomes" id="UP001595997"/>
    </source>
</evidence>
<keyword evidence="4 6" id="KW-1133">Transmembrane helix</keyword>
<keyword evidence="6" id="KW-0592">Phosphate transport</keyword>
<evidence type="ECO:0000256" key="1">
    <source>
        <dbReference type="ARBA" id="ARBA00004141"/>
    </source>
</evidence>
<evidence type="ECO:0000256" key="5">
    <source>
        <dbReference type="ARBA" id="ARBA00023136"/>
    </source>
</evidence>
<feature type="transmembrane region" description="Helical" evidence="6">
    <location>
        <begin position="81"/>
        <end position="101"/>
    </location>
</feature>
<keyword evidence="3 6" id="KW-0812">Transmembrane</keyword>
<feature type="transmembrane region" description="Helical" evidence="6">
    <location>
        <begin position="107"/>
        <end position="127"/>
    </location>
</feature>
<proteinExistence type="inferred from homology"/>
<feature type="transmembrane region" description="Helical" evidence="6">
    <location>
        <begin position="237"/>
        <end position="270"/>
    </location>
</feature>
<comment type="caution">
    <text evidence="8">The sequence shown here is derived from an EMBL/GenBank/DDBJ whole genome shotgun (WGS) entry which is preliminary data.</text>
</comment>
<name>A0ABV9A774_9ACTN</name>
<dbReference type="InterPro" id="IPR001204">
    <property type="entry name" value="Phos_transporter"/>
</dbReference>
<feature type="region of interest" description="Disordered" evidence="7">
    <location>
        <begin position="159"/>
        <end position="190"/>
    </location>
</feature>
<accession>A0ABV9A774</accession>
<evidence type="ECO:0000256" key="6">
    <source>
        <dbReference type="RuleBase" id="RU363058"/>
    </source>
</evidence>
<comment type="similarity">
    <text evidence="6">Belongs to the inorganic phosphate transporter (PiT) (TC 2.A.20) family.</text>
</comment>
<dbReference type="EMBL" id="JBHSFH010000007">
    <property type="protein sequence ID" value="MFC4495655.1"/>
    <property type="molecule type" value="Genomic_DNA"/>
</dbReference>
<evidence type="ECO:0000256" key="7">
    <source>
        <dbReference type="SAM" id="MobiDB-lite"/>
    </source>
</evidence>
<evidence type="ECO:0000256" key="4">
    <source>
        <dbReference type="ARBA" id="ARBA00022989"/>
    </source>
</evidence>
<evidence type="ECO:0000313" key="8">
    <source>
        <dbReference type="EMBL" id="MFC4495655.1"/>
    </source>
</evidence>
<keyword evidence="2 6" id="KW-0813">Transport</keyword>
<feature type="transmembrane region" description="Helical" evidence="6">
    <location>
        <begin position="134"/>
        <end position="155"/>
    </location>
</feature>